<evidence type="ECO:0000256" key="1">
    <source>
        <dbReference type="SAM" id="Phobius"/>
    </source>
</evidence>
<organism evidence="2 3">
    <name type="scientific">Cryobacterium frigoriphilum</name>
    <dbReference type="NCBI Taxonomy" id="1259150"/>
    <lineage>
        <taxon>Bacteria</taxon>
        <taxon>Bacillati</taxon>
        <taxon>Actinomycetota</taxon>
        <taxon>Actinomycetes</taxon>
        <taxon>Micrococcales</taxon>
        <taxon>Microbacteriaceae</taxon>
        <taxon>Cryobacterium</taxon>
    </lineage>
</organism>
<feature type="transmembrane region" description="Helical" evidence="1">
    <location>
        <begin position="12"/>
        <end position="32"/>
    </location>
</feature>
<dbReference type="OrthoDB" id="3748887at2"/>
<evidence type="ECO:0008006" key="4">
    <source>
        <dbReference type="Google" id="ProtNLM"/>
    </source>
</evidence>
<reference evidence="2 3" key="1">
    <citation type="submission" date="2019-03" db="EMBL/GenBank/DDBJ databases">
        <title>Genomics of glacier-inhabiting Cryobacterium strains.</title>
        <authorList>
            <person name="Liu Q."/>
            <person name="Xin Y.-H."/>
        </authorList>
    </citation>
    <scope>NUCLEOTIDE SEQUENCE [LARGE SCALE GENOMIC DNA]</scope>
    <source>
        <strain evidence="2 3">Hh14</strain>
    </source>
</reference>
<dbReference type="Proteomes" id="UP000297447">
    <property type="component" value="Unassembled WGS sequence"/>
</dbReference>
<keyword evidence="1" id="KW-0472">Membrane</keyword>
<evidence type="ECO:0000313" key="2">
    <source>
        <dbReference type="EMBL" id="TFD44813.1"/>
    </source>
</evidence>
<gene>
    <name evidence="2" type="ORF">E3T55_19825</name>
</gene>
<dbReference type="EMBL" id="SOHE01000091">
    <property type="protein sequence ID" value="TFD44813.1"/>
    <property type="molecule type" value="Genomic_DNA"/>
</dbReference>
<accession>A0A4R8ZTB5</accession>
<proteinExistence type="predicted"/>
<evidence type="ECO:0000313" key="3">
    <source>
        <dbReference type="Proteomes" id="UP000297447"/>
    </source>
</evidence>
<keyword evidence="1" id="KW-1133">Transmembrane helix</keyword>
<keyword evidence="3" id="KW-1185">Reference proteome</keyword>
<comment type="caution">
    <text evidence="2">The sequence shown here is derived from an EMBL/GenBank/DDBJ whole genome shotgun (WGS) entry which is preliminary data.</text>
</comment>
<dbReference type="RefSeq" id="WP_134521326.1">
    <property type="nucleotide sequence ID" value="NZ_SOHE01000091.1"/>
</dbReference>
<protein>
    <recommendedName>
        <fullName evidence="4">SHOCT domain-containing protein</fullName>
    </recommendedName>
</protein>
<sequence>MMGNYTGTMDGAGWVLMILFWVTLIVAIAWMIMGMVTQSRRPDTAATARILACDSPTGMLKARLARGEIDIATYTELNTTINTVR</sequence>
<keyword evidence="1" id="KW-0812">Transmembrane</keyword>
<name>A0A4R8ZTB5_9MICO</name>
<dbReference type="AlphaFoldDB" id="A0A4R8ZTB5"/>